<dbReference type="Proteomes" id="UP000280955">
    <property type="component" value="Unassembled WGS sequence"/>
</dbReference>
<feature type="signal peptide" evidence="1">
    <location>
        <begin position="1"/>
        <end position="23"/>
    </location>
</feature>
<proteinExistence type="predicted"/>
<feature type="chain" id="PRO_5046917493" description="Lipoprotein" evidence="1">
    <location>
        <begin position="24"/>
        <end position="217"/>
    </location>
</feature>
<dbReference type="EMBL" id="RBLJ01000001">
    <property type="protein sequence ID" value="RKS66468.1"/>
    <property type="molecule type" value="Genomic_DNA"/>
</dbReference>
<keyword evidence="1" id="KW-0732">Signal</keyword>
<evidence type="ECO:0000313" key="2">
    <source>
        <dbReference type="EMBL" id="RKS66468.1"/>
    </source>
</evidence>
<accession>A0ABX9SSU7</accession>
<reference evidence="2 3" key="1">
    <citation type="submission" date="2018-10" db="EMBL/GenBank/DDBJ databases">
        <title>Genomic Encyclopedia of Archaeal and Bacterial Type Strains, Phase II (KMG-II): from individual species to whole genera.</title>
        <authorList>
            <person name="Goeker M."/>
        </authorList>
    </citation>
    <scope>NUCLEOTIDE SEQUENCE [LARGE SCALE GENOMIC DNA]</scope>
    <source>
        <strain evidence="2 3">DSM 15149</strain>
    </source>
</reference>
<evidence type="ECO:0000313" key="3">
    <source>
        <dbReference type="Proteomes" id="UP000280955"/>
    </source>
</evidence>
<protein>
    <recommendedName>
        <fullName evidence="4">Lipoprotein</fullName>
    </recommendedName>
</protein>
<dbReference type="RefSeq" id="WP_015833648.1">
    <property type="nucleotide sequence ID" value="NC_012962.1"/>
</dbReference>
<dbReference type="PROSITE" id="PS51257">
    <property type="entry name" value="PROKAR_LIPOPROTEIN"/>
    <property type="match status" value="1"/>
</dbReference>
<evidence type="ECO:0008006" key="4">
    <source>
        <dbReference type="Google" id="ProtNLM"/>
    </source>
</evidence>
<gene>
    <name evidence="2" type="ORF">BDD30_0771</name>
</gene>
<sequence>MNLNKKVFLIAPLLFAISSVSMACMKDPENIRNQVKDAINANGLAKTKVMSLYTNCVLRVKDNTPNKLTLKSNKTVNSDNEAEKSTYWYRGMEIKEYQTFDKNRNEKISCVQEKNSFCGIAPQFTYSQGYLTNKKPGVVIEFKTEKAGWLYDDFTTKHKCKTKAEGGGTYGLGVTGTSASCDDEYKKSGIGNIFNGWLSKNKIQAQVAYVLLKKQKK</sequence>
<organism evidence="2 3">
    <name type="scientific">Photorhabdus asymbiotica</name>
    <dbReference type="NCBI Taxonomy" id="291112"/>
    <lineage>
        <taxon>Bacteria</taxon>
        <taxon>Pseudomonadati</taxon>
        <taxon>Pseudomonadota</taxon>
        <taxon>Gammaproteobacteria</taxon>
        <taxon>Enterobacterales</taxon>
        <taxon>Morganellaceae</taxon>
        <taxon>Photorhabdus</taxon>
    </lineage>
</organism>
<name>A0ABX9SSU7_9GAMM</name>
<comment type="caution">
    <text evidence="2">The sequence shown here is derived from an EMBL/GenBank/DDBJ whole genome shotgun (WGS) entry which is preliminary data.</text>
</comment>
<evidence type="ECO:0000256" key="1">
    <source>
        <dbReference type="SAM" id="SignalP"/>
    </source>
</evidence>
<keyword evidence="3" id="KW-1185">Reference proteome</keyword>